<sequence length="219" mass="23407">VEKISLSLQPRLTLGKKNGRLRKSGHVPVHLYGGSLPPQSLQCEEKTLFKVMAAAGGNTPISVTENDTSEETWALIREVQWDPQHGDLLHVDFLRIDIAQRITATVPIVLVGDSAGAKLAGGVIVQGTRAVQVSALPLDLPNEFRVDLGVMDGPQSILHVSDLTLSEAVELVSDPSELVARIEVIKEEVTEDLVETALEQEVEAGSPDATPEASAEANA</sequence>
<dbReference type="EMBL" id="UINC01080722">
    <property type="protein sequence ID" value="SVC23928.1"/>
    <property type="molecule type" value="Genomic_DNA"/>
</dbReference>
<dbReference type="Gene3D" id="2.40.240.10">
    <property type="entry name" value="Ribosomal Protein L25, Chain P"/>
    <property type="match status" value="1"/>
</dbReference>
<dbReference type="InterPro" id="IPR001021">
    <property type="entry name" value="Ribosomal_bL25_long"/>
</dbReference>
<dbReference type="Pfam" id="PF14693">
    <property type="entry name" value="Ribosomal_TL5_C"/>
    <property type="match status" value="1"/>
</dbReference>
<dbReference type="CDD" id="cd00495">
    <property type="entry name" value="Ribosomal_L25_TL5_CTC"/>
    <property type="match status" value="1"/>
</dbReference>
<organism evidence="8">
    <name type="scientific">marine metagenome</name>
    <dbReference type="NCBI Taxonomy" id="408172"/>
    <lineage>
        <taxon>unclassified sequences</taxon>
        <taxon>metagenomes</taxon>
        <taxon>ecological metagenomes</taxon>
    </lineage>
</organism>
<evidence type="ECO:0000313" key="8">
    <source>
        <dbReference type="EMBL" id="SVC23928.1"/>
    </source>
</evidence>
<evidence type="ECO:0000259" key="6">
    <source>
        <dbReference type="Pfam" id="PF01386"/>
    </source>
</evidence>
<dbReference type="SUPFAM" id="SSF50715">
    <property type="entry name" value="Ribosomal protein L25-like"/>
    <property type="match status" value="1"/>
</dbReference>
<name>A0A382KHM9_9ZZZZ</name>
<evidence type="ECO:0000256" key="1">
    <source>
        <dbReference type="ARBA" id="ARBA00022730"/>
    </source>
</evidence>
<dbReference type="Pfam" id="PF01386">
    <property type="entry name" value="Ribosomal_L25p"/>
    <property type="match status" value="1"/>
</dbReference>
<dbReference type="InterPro" id="IPR020930">
    <property type="entry name" value="Ribosomal_uL5_bac-type"/>
</dbReference>
<dbReference type="InterPro" id="IPR029751">
    <property type="entry name" value="Ribosomal_L25_dom"/>
</dbReference>
<dbReference type="InterPro" id="IPR020056">
    <property type="entry name" value="Rbsml_bL25/Gln-tRNA_synth_N"/>
</dbReference>
<feature type="domain" description="Large ribosomal subunit protein bL25 L25" evidence="6">
    <location>
        <begin position="6"/>
        <end position="93"/>
    </location>
</feature>
<keyword evidence="1" id="KW-0699">rRNA-binding</keyword>
<dbReference type="InterPro" id="IPR020057">
    <property type="entry name" value="Ribosomal_bL25_b-dom"/>
</dbReference>
<gene>
    <name evidence="8" type="ORF">METZ01_LOCUS276782</name>
</gene>
<keyword evidence="4" id="KW-0687">Ribonucleoprotein</keyword>
<keyword evidence="3" id="KW-0689">Ribosomal protein</keyword>
<protein>
    <submittedName>
        <fullName evidence="8">Uncharacterized protein</fullName>
    </submittedName>
</protein>
<proteinExistence type="inferred from homology"/>
<evidence type="ECO:0000256" key="4">
    <source>
        <dbReference type="ARBA" id="ARBA00023274"/>
    </source>
</evidence>
<evidence type="ECO:0000256" key="3">
    <source>
        <dbReference type="ARBA" id="ARBA00022980"/>
    </source>
</evidence>
<dbReference type="AlphaFoldDB" id="A0A382KHM9"/>
<dbReference type="GO" id="GO:0003735">
    <property type="term" value="F:structural constituent of ribosome"/>
    <property type="evidence" value="ECO:0007669"/>
    <property type="project" value="InterPro"/>
</dbReference>
<dbReference type="GO" id="GO:0022625">
    <property type="term" value="C:cytosolic large ribosomal subunit"/>
    <property type="evidence" value="ECO:0007669"/>
    <property type="project" value="TreeGrafter"/>
</dbReference>
<reference evidence="8" key="1">
    <citation type="submission" date="2018-05" db="EMBL/GenBank/DDBJ databases">
        <authorList>
            <person name="Lanie J.A."/>
            <person name="Ng W.-L."/>
            <person name="Kazmierczak K.M."/>
            <person name="Andrzejewski T.M."/>
            <person name="Davidsen T.M."/>
            <person name="Wayne K.J."/>
            <person name="Tettelin H."/>
            <person name="Glass J.I."/>
            <person name="Rusch D."/>
            <person name="Podicherti R."/>
            <person name="Tsui H.-C.T."/>
            <person name="Winkler M.E."/>
        </authorList>
    </citation>
    <scope>NUCLEOTIDE SEQUENCE</scope>
</reference>
<dbReference type="PANTHER" id="PTHR33284:SF1">
    <property type="entry name" value="RIBOSOMAL PROTEIN L25_GLN-TRNA SYNTHETASE, ANTI-CODON-BINDING DOMAIN-CONTAINING PROTEIN"/>
    <property type="match status" value="1"/>
</dbReference>
<evidence type="ECO:0000256" key="2">
    <source>
        <dbReference type="ARBA" id="ARBA00022884"/>
    </source>
</evidence>
<evidence type="ECO:0000256" key="5">
    <source>
        <dbReference type="SAM" id="MobiDB-lite"/>
    </source>
</evidence>
<dbReference type="Gene3D" id="2.170.120.20">
    <property type="entry name" value="Ribosomal protein L25, beta domain"/>
    <property type="match status" value="1"/>
</dbReference>
<dbReference type="InterPro" id="IPR011035">
    <property type="entry name" value="Ribosomal_bL25/Gln-tRNA_synth"/>
</dbReference>
<feature type="domain" description="Large ribosomal subunit protein bL25 beta" evidence="7">
    <location>
        <begin position="102"/>
        <end position="183"/>
    </location>
</feature>
<dbReference type="NCBIfam" id="TIGR00731">
    <property type="entry name" value="bL25_bact_ctc"/>
    <property type="match status" value="1"/>
</dbReference>
<feature type="region of interest" description="Disordered" evidence="5">
    <location>
        <begin position="200"/>
        <end position="219"/>
    </location>
</feature>
<dbReference type="HAMAP" id="MF_01334">
    <property type="entry name" value="Ribosomal_bL25_CTC"/>
    <property type="match status" value="1"/>
</dbReference>
<keyword evidence="2" id="KW-0694">RNA-binding</keyword>
<dbReference type="PANTHER" id="PTHR33284">
    <property type="entry name" value="RIBOSOMAL PROTEIN L25/GLN-TRNA SYNTHETASE, ANTI-CODON-BINDING DOMAIN-CONTAINING PROTEIN"/>
    <property type="match status" value="1"/>
</dbReference>
<dbReference type="GO" id="GO:0008097">
    <property type="term" value="F:5S rRNA binding"/>
    <property type="evidence" value="ECO:0007669"/>
    <property type="project" value="InterPro"/>
</dbReference>
<feature type="non-terminal residue" evidence="8">
    <location>
        <position position="1"/>
    </location>
</feature>
<dbReference type="InterPro" id="IPR037121">
    <property type="entry name" value="Ribosomal_bL25_C"/>
</dbReference>
<dbReference type="GO" id="GO:0006412">
    <property type="term" value="P:translation"/>
    <property type="evidence" value="ECO:0007669"/>
    <property type="project" value="InterPro"/>
</dbReference>
<evidence type="ECO:0000259" key="7">
    <source>
        <dbReference type="Pfam" id="PF14693"/>
    </source>
</evidence>
<accession>A0A382KHM9</accession>